<sequence length="140" mass="16535">MFAMRCLRNLNSPPFEISLDYGDDMFLFPSMFKVNKKSKLFMLDCLFSTVIIITLVVVVWRGVWTFMDFYFENNGIPDFWSYPIILIVFLIQLFILKLSRKLSRIPKLCLQNVYVIIALIGTISVWRGIWEILDQYFLPG</sequence>
<comment type="caution">
    <text evidence="2">The sequence shown here is derived from an EMBL/GenBank/DDBJ whole genome shotgun (WGS) entry which is preliminary data.</text>
</comment>
<keyword evidence="1" id="KW-1133">Transmembrane helix</keyword>
<reference evidence="2 3" key="1">
    <citation type="submission" date="2024-05" db="EMBL/GenBank/DDBJ databases">
        <title>Genetic variation in Jamaican populations of the coffee berry borer (Hypothenemus hampei).</title>
        <authorList>
            <person name="Errbii M."/>
            <person name="Myrie A."/>
        </authorList>
    </citation>
    <scope>NUCLEOTIDE SEQUENCE [LARGE SCALE GENOMIC DNA]</scope>
    <source>
        <strain evidence="2">JA-Hopewell-2020-01-JO</strain>
        <tissue evidence="2">Whole body</tissue>
    </source>
</reference>
<evidence type="ECO:0000313" key="3">
    <source>
        <dbReference type="Proteomes" id="UP001566132"/>
    </source>
</evidence>
<proteinExistence type="predicted"/>
<evidence type="ECO:0000313" key="2">
    <source>
        <dbReference type="EMBL" id="KAL1488456.1"/>
    </source>
</evidence>
<dbReference type="PANTHER" id="PTHR35270:SF2">
    <property type="entry name" value="FUSELESS, ISOFORM A"/>
    <property type="match status" value="1"/>
</dbReference>
<feature type="transmembrane region" description="Helical" evidence="1">
    <location>
        <begin position="108"/>
        <end position="130"/>
    </location>
</feature>
<dbReference type="Proteomes" id="UP001566132">
    <property type="component" value="Unassembled WGS sequence"/>
</dbReference>
<dbReference type="AlphaFoldDB" id="A0ABD1E5X0"/>
<dbReference type="PANTHER" id="PTHR35270">
    <property type="entry name" value="FUSELESS, ISOFORM A"/>
    <property type="match status" value="1"/>
</dbReference>
<keyword evidence="3" id="KW-1185">Reference proteome</keyword>
<accession>A0ABD1E5X0</accession>
<name>A0ABD1E5X0_HYPHA</name>
<organism evidence="2 3">
    <name type="scientific">Hypothenemus hampei</name>
    <name type="common">Coffee berry borer</name>
    <dbReference type="NCBI Taxonomy" id="57062"/>
    <lineage>
        <taxon>Eukaryota</taxon>
        <taxon>Metazoa</taxon>
        <taxon>Ecdysozoa</taxon>
        <taxon>Arthropoda</taxon>
        <taxon>Hexapoda</taxon>
        <taxon>Insecta</taxon>
        <taxon>Pterygota</taxon>
        <taxon>Neoptera</taxon>
        <taxon>Endopterygota</taxon>
        <taxon>Coleoptera</taxon>
        <taxon>Polyphaga</taxon>
        <taxon>Cucujiformia</taxon>
        <taxon>Curculionidae</taxon>
        <taxon>Scolytinae</taxon>
        <taxon>Hypothenemus</taxon>
    </lineage>
</organism>
<dbReference type="Pfam" id="PF15993">
    <property type="entry name" value="Fuseless"/>
    <property type="match status" value="1"/>
</dbReference>
<gene>
    <name evidence="2" type="ORF">ABEB36_014927</name>
</gene>
<feature type="transmembrane region" description="Helical" evidence="1">
    <location>
        <begin position="40"/>
        <end position="60"/>
    </location>
</feature>
<protein>
    <submittedName>
        <fullName evidence="2">Uncharacterized protein</fullName>
    </submittedName>
</protein>
<dbReference type="InterPro" id="IPR032751">
    <property type="entry name" value="Fuseless"/>
</dbReference>
<keyword evidence="1" id="KW-0472">Membrane</keyword>
<dbReference type="EMBL" id="JBDJPC010000014">
    <property type="protein sequence ID" value="KAL1488456.1"/>
    <property type="molecule type" value="Genomic_DNA"/>
</dbReference>
<keyword evidence="1" id="KW-0812">Transmembrane</keyword>
<evidence type="ECO:0000256" key="1">
    <source>
        <dbReference type="SAM" id="Phobius"/>
    </source>
</evidence>
<feature type="transmembrane region" description="Helical" evidence="1">
    <location>
        <begin position="80"/>
        <end position="96"/>
    </location>
</feature>